<evidence type="ECO:0000256" key="1">
    <source>
        <dbReference type="SAM" id="MobiDB-lite"/>
    </source>
</evidence>
<gene>
    <name evidence="2" type="ORF">CVIRNUC_003887</name>
</gene>
<sequence>MHASISAFEPWLAQLSSSPSAVSVDWSALLTGDRLALSGISLVLTTLYFLKLRDADVASAELVEEKRLSRELSAQVQDFTEGRDATAKELTGARAETEELRQQLESTRSERQQVSEGLSSSQEAVARLTGTLQTVSDARDRLEAQVASTKESERQAVEQLTATAASLVQLKARAAQAEVDSASHKQQIQSLRQEYRQMTVKLDAKVERLEKELATREAKLAEQAELISALRVDVSETALNAQVAIDDLREDLAVSAELLRASQAEAADLIVDIRKLEEEKQQLVLQLDDADKAGLEAETLLQATTGKIETLEKARNAAVQDAKELLAKVREMSFALEESDQAAEHLANELAASQGEAESALGELQSVRREQGKAQAEASAAMQDAREALARESDIQGQLQKADQANEQLEAQLREAQRAQQASEAQAGQLQAAENRIMELESARTEAQAEARSLAAELESLRSEGPAEPSRVSDPSFETAQSELSQLRAQLQKAQAAAGRSGPQNGGRAQSAGAAEELQPGDGSNPSEQVMLSSVSGEELAAEAQISAAKRRAVEVRAEAAMLVEAVEDRAYSAIEEAQAEAAKSAAEVQRLREELALVRSSQNQQ</sequence>
<dbReference type="AlphaFoldDB" id="A0AAV1I1U2"/>
<accession>A0AAV1I1U2</accession>
<organism evidence="2 3">
    <name type="scientific">Coccomyxa viridis</name>
    <dbReference type="NCBI Taxonomy" id="1274662"/>
    <lineage>
        <taxon>Eukaryota</taxon>
        <taxon>Viridiplantae</taxon>
        <taxon>Chlorophyta</taxon>
        <taxon>core chlorophytes</taxon>
        <taxon>Trebouxiophyceae</taxon>
        <taxon>Trebouxiophyceae incertae sedis</taxon>
        <taxon>Coccomyxaceae</taxon>
        <taxon>Coccomyxa</taxon>
    </lineage>
</organism>
<dbReference type="EMBL" id="CAUYUE010000005">
    <property type="protein sequence ID" value="CAK0771701.1"/>
    <property type="molecule type" value="Genomic_DNA"/>
</dbReference>
<comment type="caution">
    <text evidence="2">The sequence shown here is derived from an EMBL/GenBank/DDBJ whole genome shotgun (WGS) entry which is preliminary data.</text>
</comment>
<feature type="compositionally biased region" description="Low complexity" evidence="1">
    <location>
        <begin position="373"/>
        <end position="383"/>
    </location>
</feature>
<evidence type="ECO:0000313" key="3">
    <source>
        <dbReference type="Proteomes" id="UP001314263"/>
    </source>
</evidence>
<keyword evidence="3" id="KW-1185">Reference proteome</keyword>
<reference evidence="2 3" key="1">
    <citation type="submission" date="2023-10" db="EMBL/GenBank/DDBJ databases">
        <authorList>
            <person name="Maclean D."/>
            <person name="Macfadyen A."/>
        </authorList>
    </citation>
    <scope>NUCLEOTIDE SEQUENCE [LARGE SCALE GENOMIC DNA]</scope>
</reference>
<feature type="compositionally biased region" description="Low complexity" evidence="1">
    <location>
        <begin position="484"/>
        <end position="498"/>
    </location>
</feature>
<dbReference type="Gene3D" id="1.10.287.1490">
    <property type="match status" value="1"/>
</dbReference>
<feature type="compositionally biased region" description="Basic and acidic residues" evidence="1">
    <location>
        <begin position="103"/>
        <end position="113"/>
    </location>
</feature>
<dbReference type="Proteomes" id="UP001314263">
    <property type="component" value="Unassembled WGS sequence"/>
</dbReference>
<proteinExistence type="predicted"/>
<name>A0AAV1I1U2_9CHLO</name>
<feature type="region of interest" description="Disordered" evidence="1">
    <location>
        <begin position="365"/>
        <end position="403"/>
    </location>
</feature>
<feature type="region of interest" description="Disordered" evidence="1">
    <location>
        <begin position="441"/>
        <end position="548"/>
    </location>
</feature>
<feature type="compositionally biased region" description="Polar residues" evidence="1">
    <location>
        <begin position="522"/>
        <end position="536"/>
    </location>
</feature>
<feature type="compositionally biased region" description="Basic and acidic residues" evidence="1">
    <location>
        <begin position="384"/>
        <end position="394"/>
    </location>
</feature>
<feature type="region of interest" description="Disordered" evidence="1">
    <location>
        <begin position="103"/>
        <end position="122"/>
    </location>
</feature>
<protein>
    <submittedName>
        <fullName evidence="2">Uncharacterized protein</fullName>
    </submittedName>
</protein>
<evidence type="ECO:0000313" key="2">
    <source>
        <dbReference type="EMBL" id="CAK0771701.1"/>
    </source>
</evidence>